<dbReference type="EMBL" id="JZWV01000387">
    <property type="protein sequence ID" value="KJY32870.1"/>
    <property type="molecule type" value="Genomic_DNA"/>
</dbReference>
<gene>
    <name evidence="1" type="ORF">VR44_15125</name>
</gene>
<protein>
    <recommendedName>
        <fullName evidence="3">Glyoxalase</fullName>
    </recommendedName>
</protein>
<sequence>MFRECRNDLGEAVPALTTLARVYVDDLDVALPTFVELTGEQPRLRFAYRDLTLASIGGFLLLAGTKEALAPYRGTHATALVESIDQVVRLTERDGGEILDGPNEVPTGRNLTVRHPGGATIEYVEFDAAALSSLA</sequence>
<dbReference type="CDD" id="cd06587">
    <property type="entry name" value="VOC"/>
    <property type="match status" value="1"/>
</dbReference>
<dbReference type="Gene3D" id="3.10.180.10">
    <property type="entry name" value="2,3-Dihydroxybiphenyl 1,2-Dioxygenase, domain 1"/>
    <property type="match status" value="1"/>
</dbReference>
<proteinExistence type="predicted"/>
<dbReference type="Proteomes" id="UP000033551">
    <property type="component" value="Unassembled WGS sequence"/>
</dbReference>
<evidence type="ECO:0000313" key="1">
    <source>
        <dbReference type="EMBL" id="KJY32870.1"/>
    </source>
</evidence>
<comment type="caution">
    <text evidence="1">The sequence shown here is derived from an EMBL/GenBank/DDBJ whole genome shotgun (WGS) entry which is preliminary data.</text>
</comment>
<reference evidence="1 2" key="1">
    <citation type="submission" date="2015-02" db="EMBL/GenBank/DDBJ databases">
        <authorList>
            <person name="Ju K.-S."/>
            <person name="Doroghazi J.R."/>
            <person name="Metcalf W."/>
        </authorList>
    </citation>
    <scope>NUCLEOTIDE SEQUENCE [LARGE SCALE GENOMIC DNA]</scope>
    <source>
        <strain evidence="1 2">NRRL ISP-5550</strain>
    </source>
</reference>
<dbReference type="InterPro" id="IPR029068">
    <property type="entry name" value="Glyas_Bleomycin-R_OHBP_Dase"/>
</dbReference>
<evidence type="ECO:0000313" key="2">
    <source>
        <dbReference type="Proteomes" id="UP000033551"/>
    </source>
</evidence>
<keyword evidence="2" id="KW-1185">Reference proteome</keyword>
<evidence type="ECO:0008006" key="3">
    <source>
        <dbReference type="Google" id="ProtNLM"/>
    </source>
</evidence>
<organism evidence="1 2">
    <name type="scientific">Streptomyces katrae</name>
    <dbReference type="NCBI Taxonomy" id="68223"/>
    <lineage>
        <taxon>Bacteria</taxon>
        <taxon>Bacillati</taxon>
        <taxon>Actinomycetota</taxon>
        <taxon>Actinomycetes</taxon>
        <taxon>Kitasatosporales</taxon>
        <taxon>Streptomycetaceae</taxon>
        <taxon>Streptomyces</taxon>
    </lineage>
</organism>
<dbReference type="SUPFAM" id="SSF54593">
    <property type="entry name" value="Glyoxalase/Bleomycin resistance protein/Dihydroxybiphenyl dioxygenase"/>
    <property type="match status" value="1"/>
</dbReference>
<name>A0A0F4JF82_9ACTN</name>
<accession>A0A0F4JF82</accession>
<dbReference type="AlphaFoldDB" id="A0A0F4JF82"/>
<dbReference type="PATRIC" id="fig|68223.7.peg.7443"/>